<sequence>MLDKHWKIRLLSMSFVIWNSDTKEFENIAAAPLTFGDGLIVHLDFGVSVTIVPSFVVRHIRTSVFPTDENIARDNEQQDQACDLQHPVLPFTVPGHLGASICIEYRFANGKGGEVKILGPGINFLGQPNPYFHRKSKDREGLVFVGSVDVSGNGAIFGLNFFQSMFVALHNPLSGDSYVELAPQWEEHRMRYNLVPRGD</sequence>
<dbReference type="EMBL" id="ML143431">
    <property type="protein sequence ID" value="TBU27503.1"/>
    <property type="molecule type" value="Genomic_DNA"/>
</dbReference>
<proteinExistence type="predicted"/>
<protein>
    <submittedName>
        <fullName evidence="1">Uncharacterized protein</fullName>
    </submittedName>
</protein>
<reference evidence="1" key="1">
    <citation type="submission" date="2019-01" db="EMBL/GenBank/DDBJ databases">
        <title>Draft genome sequences of three monokaryotic isolates of the white-rot basidiomycete fungus Dichomitus squalens.</title>
        <authorList>
            <consortium name="DOE Joint Genome Institute"/>
            <person name="Lopez S.C."/>
            <person name="Andreopoulos B."/>
            <person name="Pangilinan J."/>
            <person name="Lipzen A."/>
            <person name="Riley R."/>
            <person name="Ahrendt S."/>
            <person name="Ng V."/>
            <person name="Barry K."/>
            <person name="Daum C."/>
            <person name="Grigoriev I.V."/>
            <person name="Hilden K.S."/>
            <person name="Makela M.R."/>
            <person name="de Vries R.P."/>
        </authorList>
    </citation>
    <scope>NUCLEOTIDE SEQUENCE [LARGE SCALE GENOMIC DNA]</scope>
    <source>
        <strain evidence="1">OM18370.1</strain>
    </source>
</reference>
<gene>
    <name evidence="1" type="ORF">BD311DRAFT_376461</name>
</gene>
<dbReference type="Proteomes" id="UP000292957">
    <property type="component" value="Unassembled WGS sequence"/>
</dbReference>
<organism evidence="1">
    <name type="scientific">Dichomitus squalens</name>
    <dbReference type="NCBI Taxonomy" id="114155"/>
    <lineage>
        <taxon>Eukaryota</taxon>
        <taxon>Fungi</taxon>
        <taxon>Dikarya</taxon>
        <taxon>Basidiomycota</taxon>
        <taxon>Agaricomycotina</taxon>
        <taxon>Agaricomycetes</taxon>
        <taxon>Polyporales</taxon>
        <taxon>Polyporaceae</taxon>
        <taxon>Dichomitus</taxon>
    </lineage>
</organism>
<dbReference type="OrthoDB" id="2758564at2759"/>
<evidence type="ECO:0000313" key="1">
    <source>
        <dbReference type="EMBL" id="TBU27503.1"/>
    </source>
</evidence>
<name>A0A4V6MVX0_9APHY</name>
<accession>A0A4V6MVX0</accession>
<dbReference type="AlphaFoldDB" id="A0A4V6MVX0"/>